<dbReference type="Gene3D" id="1.10.287.130">
    <property type="match status" value="1"/>
</dbReference>
<dbReference type="InterPro" id="IPR001610">
    <property type="entry name" value="PAC"/>
</dbReference>
<dbReference type="OrthoDB" id="9796100at2"/>
<evidence type="ECO:0000259" key="13">
    <source>
        <dbReference type="PROSITE" id="PS50113"/>
    </source>
</evidence>
<dbReference type="PANTHER" id="PTHR43065">
    <property type="entry name" value="SENSOR HISTIDINE KINASE"/>
    <property type="match status" value="1"/>
</dbReference>
<dbReference type="PROSITE" id="PS50110">
    <property type="entry name" value="RESPONSE_REGULATORY"/>
    <property type="match status" value="1"/>
</dbReference>
<dbReference type="InterPro" id="IPR003594">
    <property type="entry name" value="HATPase_dom"/>
</dbReference>
<dbReference type="Pfam" id="PF02518">
    <property type="entry name" value="HATPase_c"/>
    <property type="match status" value="1"/>
</dbReference>
<sequence length="647" mass="71205">MESLSEVALTEEERYRLLVDAITDYAIYMLDPDGRVSSWNPGAQRFKGYQAAEIIGEHFSRFYTDEDRATGLPARALRLAQTEGRFENEGWRVRKDGSRFWAHVIIDPIRSPSGGILGFAKVTRDLTERKAAELQLRDSEQQFQLLVQGVSDYAIYMLDPDGYITSWNSGARRIKGYESSEVVGSHFSRFYVEEDRAAGQPGKGLEIARREGRFEKEGIRQRKDGTRFWAHVIIDAIRDTSGNLIGFAKVTRDITEKVEAQQALNQAREDLFQAQKMEAIGQLTGGIAHDFNNLLMAVLGSLEILKKKLPDDPSMAPLLDNAIQGAERGVSLVQRMLTYSRKQNLNMSAVDVAQVVDGMMEFIQRAVGAEILLETRFPDRLPPVSTDPLQLETALLNLIVNARDAMPEGGRITVHADHMDESAEGGTGLGYVRLSVSDTGQGMDEETVQQATTPFFTTKGVGKGTGLGLSMVQGLAEQSGGRLMIESRAGEGTTISLVLPATEAEIQAETAVEPVDQNKPDLRQGPLTVLAVDDDALVLMNTSLMLEDLGHTVIEAYNGKDALDVLRSGREVDLVITDHSMPRMTGAELAEEIRVAWPSLPIVLATGYAELPAGNGRKWPMLSKPFTQDQLETAIVLAARNSLEQNL</sequence>
<dbReference type="PROSITE" id="PS50109">
    <property type="entry name" value="HIS_KIN"/>
    <property type="match status" value="1"/>
</dbReference>
<dbReference type="EC" id="2.7.13.3" evidence="2"/>
<dbReference type="SMART" id="SM00448">
    <property type="entry name" value="REC"/>
    <property type="match status" value="1"/>
</dbReference>
<dbReference type="InterPro" id="IPR036097">
    <property type="entry name" value="HisK_dim/P_sf"/>
</dbReference>
<dbReference type="SUPFAM" id="SSF55874">
    <property type="entry name" value="ATPase domain of HSP90 chaperone/DNA topoisomerase II/histidine kinase"/>
    <property type="match status" value="1"/>
</dbReference>
<dbReference type="AlphaFoldDB" id="A0A922P3K8"/>
<evidence type="ECO:0000256" key="4">
    <source>
        <dbReference type="ARBA" id="ARBA00022679"/>
    </source>
</evidence>
<dbReference type="InterPro" id="IPR036890">
    <property type="entry name" value="HATPase_C_sf"/>
</dbReference>
<dbReference type="Gene3D" id="3.30.450.20">
    <property type="entry name" value="PAS domain"/>
    <property type="match status" value="2"/>
</dbReference>
<evidence type="ECO:0000259" key="10">
    <source>
        <dbReference type="PROSITE" id="PS50109"/>
    </source>
</evidence>
<reference evidence="14 15" key="1">
    <citation type="submission" date="2014-06" db="EMBL/GenBank/DDBJ databases">
        <title>Rhizobium pelagicum/R2-400B4.</title>
        <authorList>
            <person name="Kimes N.E."/>
            <person name="Lopez-Perez M."/>
        </authorList>
    </citation>
    <scope>NUCLEOTIDE SEQUENCE [LARGE SCALE GENOMIC DNA]</scope>
    <source>
        <strain evidence="14 15">R2-400B4</strain>
    </source>
</reference>
<protein>
    <recommendedName>
        <fullName evidence="2">histidine kinase</fullName>
        <ecNumber evidence="2">2.7.13.3</ecNumber>
    </recommendedName>
</protein>
<dbReference type="InterPro" id="IPR004358">
    <property type="entry name" value="Sig_transdc_His_kin-like_C"/>
</dbReference>
<evidence type="ECO:0000259" key="12">
    <source>
        <dbReference type="PROSITE" id="PS50112"/>
    </source>
</evidence>
<dbReference type="Pfam" id="PF13426">
    <property type="entry name" value="PAS_9"/>
    <property type="match status" value="1"/>
</dbReference>
<dbReference type="SUPFAM" id="SSF55785">
    <property type="entry name" value="PYP-like sensor domain (PAS domain)"/>
    <property type="match status" value="2"/>
</dbReference>
<dbReference type="InterPro" id="IPR013767">
    <property type="entry name" value="PAS_fold"/>
</dbReference>
<feature type="domain" description="Response regulatory" evidence="11">
    <location>
        <begin position="528"/>
        <end position="639"/>
    </location>
</feature>
<proteinExistence type="predicted"/>
<dbReference type="GO" id="GO:0006355">
    <property type="term" value="P:regulation of DNA-templated transcription"/>
    <property type="evidence" value="ECO:0007669"/>
    <property type="project" value="InterPro"/>
</dbReference>
<evidence type="ECO:0000256" key="7">
    <source>
        <dbReference type="ARBA" id="ARBA00022840"/>
    </source>
</evidence>
<keyword evidence="8" id="KW-0902">Two-component regulatory system</keyword>
<dbReference type="Pfam" id="PF00512">
    <property type="entry name" value="HisKA"/>
    <property type="match status" value="1"/>
</dbReference>
<dbReference type="CDD" id="cd00130">
    <property type="entry name" value="PAS"/>
    <property type="match status" value="2"/>
</dbReference>
<keyword evidence="15" id="KW-1185">Reference proteome</keyword>
<dbReference type="InterPro" id="IPR000014">
    <property type="entry name" value="PAS"/>
</dbReference>
<evidence type="ECO:0000256" key="9">
    <source>
        <dbReference type="PROSITE-ProRule" id="PRU00169"/>
    </source>
</evidence>
<evidence type="ECO:0000313" key="15">
    <source>
        <dbReference type="Proteomes" id="UP000052167"/>
    </source>
</evidence>
<dbReference type="Gene3D" id="3.40.50.2300">
    <property type="match status" value="1"/>
</dbReference>
<dbReference type="CDD" id="cd00082">
    <property type="entry name" value="HisKA"/>
    <property type="match status" value="1"/>
</dbReference>
<dbReference type="RefSeq" id="WP_037163669.1">
    <property type="nucleotide sequence ID" value="NZ_CAJXID010000044.1"/>
</dbReference>
<feature type="domain" description="Histidine kinase" evidence="10">
    <location>
        <begin position="286"/>
        <end position="503"/>
    </location>
</feature>
<keyword evidence="5" id="KW-0547">Nucleotide-binding</keyword>
<evidence type="ECO:0000256" key="3">
    <source>
        <dbReference type="ARBA" id="ARBA00022553"/>
    </source>
</evidence>
<evidence type="ECO:0000256" key="5">
    <source>
        <dbReference type="ARBA" id="ARBA00022741"/>
    </source>
</evidence>
<dbReference type="PRINTS" id="PR00344">
    <property type="entry name" value="BCTRLSENSOR"/>
</dbReference>
<feature type="modified residue" description="4-aspartylphosphate" evidence="9">
    <location>
        <position position="578"/>
    </location>
</feature>
<dbReference type="InterPro" id="IPR001789">
    <property type="entry name" value="Sig_transdc_resp-reg_receiver"/>
</dbReference>
<dbReference type="PROSITE" id="PS50112">
    <property type="entry name" value="PAS"/>
    <property type="match status" value="2"/>
</dbReference>
<evidence type="ECO:0000256" key="1">
    <source>
        <dbReference type="ARBA" id="ARBA00000085"/>
    </source>
</evidence>
<keyword evidence="7" id="KW-0067">ATP-binding</keyword>
<dbReference type="EMBL" id="JOKJ01000002">
    <property type="protein sequence ID" value="KEQ10564.1"/>
    <property type="molecule type" value="Genomic_DNA"/>
</dbReference>
<dbReference type="SUPFAM" id="SSF47384">
    <property type="entry name" value="Homodimeric domain of signal transducing histidine kinase"/>
    <property type="match status" value="1"/>
</dbReference>
<dbReference type="NCBIfam" id="TIGR00229">
    <property type="entry name" value="sensory_box"/>
    <property type="match status" value="2"/>
</dbReference>
<dbReference type="InterPro" id="IPR003661">
    <property type="entry name" value="HisK_dim/P_dom"/>
</dbReference>
<dbReference type="PANTHER" id="PTHR43065:SF49">
    <property type="entry name" value="HISTIDINE KINASE"/>
    <property type="match status" value="1"/>
</dbReference>
<dbReference type="GO" id="GO:0005524">
    <property type="term" value="F:ATP binding"/>
    <property type="evidence" value="ECO:0007669"/>
    <property type="project" value="UniProtKB-KW"/>
</dbReference>
<dbReference type="InterPro" id="IPR005467">
    <property type="entry name" value="His_kinase_dom"/>
</dbReference>
<dbReference type="Pfam" id="PF00072">
    <property type="entry name" value="Response_reg"/>
    <property type="match status" value="1"/>
</dbReference>
<feature type="domain" description="PAC" evidence="13">
    <location>
        <begin position="212"/>
        <end position="266"/>
    </location>
</feature>
<evidence type="ECO:0000313" key="14">
    <source>
        <dbReference type="EMBL" id="KEQ10564.1"/>
    </source>
</evidence>
<dbReference type="Gene3D" id="3.30.565.10">
    <property type="entry name" value="Histidine kinase-like ATPase, C-terminal domain"/>
    <property type="match status" value="1"/>
</dbReference>
<dbReference type="SMART" id="SM00091">
    <property type="entry name" value="PAS"/>
    <property type="match status" value="2"/>
</dbReference>
<keyword evidence="6 14" id="KW-0418">Kinase</keyword>
<evidence type="ECO:0000256" key="6">
    <source>
        <dbReference type="ARBA" id="ARBA00022777"/>
    </source>
</evidence>
<dbReference type="InterPro" id="IPR000700">
    <property type="entry name" value="PAS-assoc_C"/>
</dbReference>
<accession>A0A922P3K8</accession>
<dbReference type="Proteomes" id="UP000052167">
    <property type="component" value="Unassembled WGS sequence"/>
</dbReference>
<evidence type="ECO:0000256" key="8">
    <source>
        <dbReference type="ARBA" id="ARBA00023012"/>
    </source>
</evidence>
<feature type="domain" description="PAC" evidence="13">
    <location>
        <begin position="80"/>
        <end position="138"/>
    </location>
</feature>
<keyword evidence="3 9" id="KW-0597">Phosphoprotein</keyword>
<evidence type="ECO:0000256" key="2">
    <source>
        <dbReference type="ARBA" id="ARBA00012438"/>
    </source>
</evidence>
<dbReference type="SMART" id="SM00388">
    <property type="entry name" value="HisKA"/>
    <property type="match status" value="1"/>
</dbReference>
<dbReference type="SMART" id="SM00387">
    <property type="entry name" value="HATPase_c"/>
    <property type="match status" value="1"/>
</dbReference>
<dbReference type="SMART" id="SM00086">
    <property type="entry name" value="PAC"/>
    <property type="match status" value="2"/>
</dbReference>
<gene>
    <name evidence="14" type="ORF">GV68_09875</name>
</gene>
<feature type="domain" description="PAS" evidence="12">
    <location>
        <begin position="139"/>
        <end position="196"/>
    </location>
</feature>
<dbReference type="Pfam" id="PF00989">
    <property type="entry name" value="PAS"/>
    <property type="match status" value="1"/>
</dbReference>
<keyword evidence="4" id="KW-0808">Transferase</keyword>
<comment type="caution">
    <text evidence="14">The sequence shown here is derived from an EMBL/GenBank/DDBJ whole genome shotgun (WGS) entry which is preliminary data.</text>
</comment>
<comment type="catalytic activity">
    <reaction evidence="1">
        <text>ATP + protein L-histidine = ADP + protein N-phospho-L-histidine.</text>
        <dbReference type="EC" id="2.7.13.3"/>
    </reaction>
</comment>
<dbReference type="GO" id="GO:0000155">
    <property type="term" value="F:phosphorelay sensor kinase activity"/>
    <property type="evidence" value="ECO:0007669"/>
    <property type="project" value="InterPro"/>
</dbReference>
<feature type="domain" description="PAS" evidence="12">
    <location>
        <begin position="11"/>
        <end position="68"/>
    </location>
</feature>
<dbReference type="SUPFAM" id="SSF52172">
    <property type="entry name" value="CheY-like"/>
    <property type="match status" value="1"/>
</dbReference>
<organism evidence="14 15">
    <name type="scientific">Pseudorhizobium pelagicum</name>
    <dbReference type="NCBI Taxonomy" id="1509405"/>
    <lineage>
        <taxon>Bacteria</taxon>
        <taxon>Pseudomonadati</taxon>
        <taxon>Pseudomonadota</taxon>
        <taxon>Alphaproteobacteria</taxon>
        <taxon>Hyphomicrobiales</taxon>
        <taxon>Rhizobiaceae</taxon>
        <taxon>Rhizobium/Agrobacterium group</taxon>
        <taxon>Pseudorhizobium</taxon>
    </lineage>
</organism>
<dbReference type="PROSITE" id="PS50113">
    <property type="entry name" value="PAC"/>
    <property type="match status" value="2"/>
</dbReference>
<name>A0A922P3K8_9HYPH</name>
<evidence type="ECO:0000259" key="11">
    <source>
        <dbReference type="PROSITE" id="PS50110"/>
    </source>
</evidence>
<dbReference type="InterPro" id="IPR035965">
    <property type="entry name" value="PAS-like_dom_sf"/>
</dbReference>
<dbReference type="InterPro" id="IPR011006">
    <property type="entry name" value="CheY-like_superfamily"/>
</dbReference>